<feature type="compositionally biased region" description="Basic and acidic residues" evidence="1">
    <location>
        <begin position="13"/>
        <end position="43"/>
    </location>
</feature>
<dbReference type="Proteomes" id="UP001359559">
    <property type="component" value="Unassembled WGS sequence"/>
</dbReference>
<protein>
    <recommendedName>
        <fullName evidence="2">DUF8204 domain-containing protein</fullName>
    </recommendedName>
</protein>
<organism evidence="3 4">
    <name type="scientific">Clitoria ternatea</name>
    <name type="common">Butterfly pea</name>
    <dbReference type="NCBI Taxonomy" id="43366"/>
    <lineage>
        <taxon>Eukaryota</taxon>
        <taxon>Viridiplantae</taxon>
        <taxon>Streptophyta</taxon>
        <taxon>Embryophyta</taxon>
        <taxon>Tracheophyta</taxon>
        <taxon>Spermatophyta</taxon>
        <taxon>Magnoliopsida</taxon>
        <taxon>eudicotyledons</taxon>
        <taxon>Gunneridae</taxon>
        <taxon>Pentapetalae</taxon>
        <taxon>rosids</taxon>
        <taxon>fabids</taxon>
        <taxon>Fabales</taxon>
        <taxon>Fabaceae</taxon>
        <taxon>Papilionoideae</taxon>
        <taxon>50 kb inversion clade</taxon>
        <taxon>NPAAA clade</taxon>
        <taxon>indigoferoid/millettioid clade</taxon>
        <taxon>Phaseoleae</taxon>
        <taxon>Clitoria</taxon>
    </lineage>
</organism>
<sequence length="261" mass="28941">MLRFMDISLHLGSETEKTWELNKVKEHYEEEHELMEKNTRDEAATEGTGTGTGTGQDRNPISNDNPNPSPTSNSSPNPNPNHPRTIRGSKGKSCKGYTYYTSIHKAKSKNPTCVGISRTLDQVPPFRGKTELEATKEGRSLANFKYACIGYAVYLDNKDSSADSQDKTAQLPFCFGLEAVLEEKGSTSPAGHVPATQKNEEHEHAAAQLRKYKAPNATANEFLDRFKRNANLVASGVVKNLNRVGNYVKETLEDVLNRRPK</sequence>
<reference evidence="3 4" key="1">
    <citation type="submission" date="2024-01" db="EMBL/GenBank/DDBJ databases">
        <title>The genomes of 5 underutilized Papilionoideae crops provide insights into root nodulation and disease resistance.</title>
        <authorList>
            <person name="Yuan L."/>
        </authorList>
    </citation>
    <scope>NUCLEOTIDE SEQUENCE [LARGE SCALE GENOMIC DNA]</scope>
    <source>
        <strain evidence="3">LY-2023</strain>
        <tissue evidence="3">Leaf</tissue>
    </source>
</reference>
<feature type="compositionally biased region" description="Low complexity" evidence="1">
    <location>
        <begin position="59"/>
        <end position="76"/>
    </location>
</feature>
<comment type="caution">
    <text evidence="3">The sequence shown here is derived from an EMBL/GenBank/DDBJ whole genome shotgun (WGS) entry which is preliminary data.</text>
</comment>
<accession>A0AAN9I8T6</accession>
<gene>
    <name evidence="3" type="ORF">RJT34_31842</name>
</gene>
<name>A0AAN9I8T6_CLITE</name>
<feature type="region of interest" description="Disordered" evidence="1">
    <location>
        <begin position="1"/>
        <end position="92"/>
    </location>
</feature>
<feature type="domain" description="DUF8204" evidence="2">
    <location>
        <begin position="90"/>
        <end position="179"/>
    </location>
</feature>
<proteinExistence type="predicted"/>
<keyword evidence="4" id="KW-1185">Reference proteome</keyword>
<dbReference type="AlphaFoldDB" id="A0AAN9I8T6"/>
<dbReference type="PANTHER" id="PTHR34566">
    <property type="entry name" value="ALTERED INHERITANCE OF MITOCHONDRIA PROTEIN"/>
    <property type="match status" value="1"/>
</dbReference>
<dbReference type="PANTHER" id="PTHR34566:SF2">
    <property type="entry name" value="ALTERED INHERITANCE OF MITOCHONDRIA PROTEIN"/>
    <property type="match status" value="1"/>
</dbReference>
<dbReference type="EMBL" id="JAYKXN010000008">
    <property type="protein sequence ID" value="KAK7264236.1"/>
    <property type="molecule type" value="Genomic_DNA"/>
</dbReference>
<evidence type="ECO:0000313" key="4">
    <source>
        <dbReference type="Proteomes" id="UP001359559"/>
    </source>
</evidence>
<evidence type="ECO:0000259" key="2">
    <source>
        <dbReference type="Pfam" id="PF26631"/>
    </source>
</evidence>
<dbReference type="Pfam" id="PF26631">
    <property type="entry name" value="DUF8204"/>
    <property type="match status" value="1"/>
</dbReference>
<evidence type="ECO:0000256" key="1">
    <source>
        <dbReference type="SAM" id="MobiDB-lite"/>
    </source>
</evidence>
<evidence type="ECO:0000313" key="3">
    <source>
        <dbReference type="EMBL" id="KAK7264236.1"/>
    </source>
</evidence>
<dbReference type="InterPro" id="IPR058517">
    <property type="entry name" value="DUF8204"/>
</dbReference>